<protein>
    <recommendedName>
        <fullName evidence="1">Helicase/UvrB N-terminal domain-containing protein</fullName>
    </recommendedName>
</protein>
<dbReference type="InterPro" id="IPR051363">
    <property type="entry name" value="RLR_Helicase"/>
</dbReference>
<dbReference type="Proteomes" id="UP001230188">
    <property type="component" value="Unassembled WGS sequence"/>
</dbReference>
<dbReference type="InterPro" id="IPR027417">
    <property type="entry name" value="P-loop_NTPase"/>
</dbReference>
<dbReference type="GO" id="GO:0005524">
    <property type="term" value="F:ATP binding"/>
    <property type="evidence" value="ECO:0007669"/>
    <property type="project" value="InterPro"/>
</dbReference>
<evidence type="ECO:0000313" key="2">
    <source>
        <dbReference type="EMBL" id="KAJ8608680.1"/>
    </source>
</evidence>
<reference evidence="2" key="1">
    <citation type="submission" date="2023-01" db="EMBL/GenBank/DDBJ databases">
        <title>Metagenome sequencing of chrysophaentin producing Chrysophaeum taylorii.</title>
        <authorList>
            <person name="Davison J."/>
            <person name="Bewley C."/>
        </authorList>
    </citation>
    <scope>NUCLEOTIDE SEQUENCE</scope>
    <source>
        <strain evidence="2">NIES-1699</strain>
    </source>
</reference>
<dbReference type="PANTHER" id="PTHR14074:SF16">
    <property type="entry name" value="ANTIVIRAL INNATE IMMUNE RESPONSE RECEPTOR RIG-I"/>
    <property type="match status" value="1"/>
</dbReference>
<dbReference type="InterPro" id="IPR006935">
    <property type="entry name" value="Helicase/UvrB_N"/>
</dbReference>
<evidence type="ECO:0000313" key="3">
    <source>
        <dbReference type="Proteomes" id="UP001230188"/>
    </source>
</evidence>
<evidence type="ECO:0000259" key="1">
    <source>
        <dbReference type="Pfam" id="PF04851"/>
    </source>
</evidence>
<dbReference type="Gene3D" id="3.40.50.300">
    <property type="entry name" value="P-loop containing nucleotide triphosphate hydrolases"/>
    <property type="match status" value="1"/>
</dbReference>
<dbReference type="SUPFAM" id="SSF52540">
    <property type="entry name" value="P-loop containing nucleoside triphosphate hydrolases"/>
    <property type="match status" value="1"/>
</dbReference>
<feature type="domain" description="Helicase/UvrB N-terminal" evidence="1">
    <location>
        <begin position="240"/>
        <end position="313"/>
    </location>
</feature>
<name>A0AAD7UKT2_9STRA</name>
<dbReference type="GO" id="GO:0005737">
    <property type="term" value="C:cytoplasm"/>
    <property type="evidence" value="ECO:0007669"/>
    <property type="project" value="TreeGrafter"/>
</dbReference>
<proteinExistence type="predicted"/>
<dbReference type="PANTHER" id="PTHR14074">
    <property type="entry name" value="HELICASE WITH DEATH DOMAIN-RELATED"/>
    <property type="match status" value="1"/>
</dbReference>
<sequence>MEPTDCALARSLQASRPPATIRILWIQFCARDEDEIDLEGERKAIEKALEEHAVPDDDDDNKDLSITPRPAFLPRCELVDIGPISLRKLNVLLQRSIQDKDYYHYVHFSCHGYDKDPFCTLAFGRDDDTDDDDDTKKLVARDVGLANTIREYQKAVSEDGHELRGVVINSCHGKHQARMLADYGGVPWVIAHDGAVLDETAIRFASSLWNSRLSAERRRRVDEQYESDELNAEFIPVEPIKLRNYQQEMIDASRNQNSLVCMPTGAGKSAVAFQLMREAADAKQNWALKVAFITPTIPLLFQQARAFRCFAAGDVPLEDIGKYCPDIIGLSATPADGDSEESTVQNIKDVCWILGESSLRVPIKHKLELDEICPAPKLYAVTVEISRDKRTEKKLCNNT</sequence>
<dbReference type="EMBL" id="JAQMWT010000163">
    <property type="protein sequence ID" value="KAJ8608680.1"/>
    <property type="molecule type" value="Genomic_DNA"/>
</dbReference>
<dbReference type="AlphaFoldDB" id="A0AAD7UKT2"/>
<dbReference type="GO" id="GO:0016787">
    <property type="term" value="F:hydrolase activity"/>
    <property type="evidence" value="ECO:0007669"/>
    <property type="project" value="InterPro"/>
</dbReference>
<dbReference type="GO" id="GO:0003677">
    <property type="term" value="F:DNA binding"/>
    <property type="evidence" value="ECO:0007669"/>
    <property type="project" value="InterPro"/>
</dbReference>
<gene>
    <name evidence="2" type="ORF">CTAYLR_009409</name>
</gene>
<dbReference type="Pfam" id="PF04851">
    <property type="entry name" value="ResIII"/>
    <property type="match status" value="1"/>
</dbReference>
<accession>A0AAD7UKT2</accession>
<organism evidence="2 3">
    <name type="scientific">Chrysophaeum taylorii</name>
    <dbReference type="NCBI Taxonomy" id="2483200"/>
    <lineage>
        <taxon>Eukaryota</taxon>
        <taxon>Sar</taxon>
        <taxon>Stramenopiles</taxon>
        <taxon>Ochrophyta</taxon>
        <taxon>Pelagophyceae</taxon>
        <taxon>Pelagomonadales</taxon>
        <taxon>Pelagomonadaceae</taxon>
        <taxon>Chrysophaeum</taxon>
    </lineage>
</organism>
<keyword evidence="3" id="KW-1185">Reference proteome</keyword>
<comment type="caution">
    <text evidence="2">The sequence shown here is derived from an EMBL/GenBank/DDBJ whole genome shotgun (WGS) entry which is preliminary data.</text>
</comment>